<dbReference type="GO" id="GO:0042597">
    <property type="term" value="C:periplasmic space"/>
    <property type="evidence" value="ECO:0007669"/>
    <property type="project" value="UniProtKB-SubCell"/>
</dbReference>
<organism evidence="3 4">
    <name type="scientific">Campylobacter hepaticus</name>
    <dbReference type="NCBI Taxonomy" id="1813019"/>
    <lineage>
        <taxon>Bacteria</taxon>
        <taxon>Pseudomonadati</taxon>
        <taxon>Campylobacterota</taxon>
        <taxon>Epsilonproteobacteria</taxon>
        <taxon>Campylobacterales</taxon>
        <taxon>Campylobacteraceae</taxon>
        <taxon>Campylobacter</taxon>
    </lineage>
</organism>
<dbReference type="EMBL" id="QURW01000008">
    <property type="protein sequence ID" value="RQD87750.1"/>
    <property type="molecule type" value="Genomic_DNA"/>
</dbReference>
<gene>
    <name evidence="3" type="ORF">DZD40_04165</name>
</gene>
<dbReference type="PANTHER" id="PTHR43649:SF12">
    <property type="entry name" value="DIACETYLCHITOBIOSE BINDING PROTEIN DASA"/>
    <property type="match status" value="1"/>
</dbReference>
<comment type="caution">
    <text evidence="3">The sequence shown here is derived from an EMBL/GenBank/DDBJ whole genome shotgun (WGS) entry which is preliminary data.</text>
</comment>
<dbReference type="AlphaFoldDB" id="A0A424Z0X7"/>
<dbReference type="InterPro" id="IPR006059">
    <property type="entry name" value="SBP"/>
</dbReference>
<proteinExistence type="inferred from homology"/>
<dbReference type="Proteomes" id="UP000286095">
    <property type="component" value="Unassembled WGS sequence"/>
</dbReference>
<dbReference type="SUPFAM" id="SSF53850">
    <property type="entry name" value="Periplasmic binding protein-like II"/>
    <property type="match status" value="1"/>
</dbReference>
<accession>A0A424Z0X7</accession>
<dbReference type="PANTHER" id="PTHR43649">
    <property type="entry name" value="ARABINOSE-BINDING PROTEIN-RELATED"/>
    <property type="match status" value="1"/>
</dbReference>
<sequence length="384" mass="43589">MALAKTELVVSYAYPWFKDLHEKLKEDFEKQNQDIKIKFLTPTQNYEDQSARLLREKIINKLPDVSFNSYSYLATLVNKNIPKDLTQNLINKKELGFNDNAFKATTLENKIYAIPFASSLPVVYYNMDLVKQAKWNKELPKTWEEIFDLAQKINLLEGKNGVYFGETDTWLILALSLQRGGKLINEKGKVDFSQEAWQETFKLLSDFHTLAKMPAIKRSEAISAFYAGNLGILIQTSAALSQTEKSINFPLKISQFPGMKPGGELPVGGSVVMLTNDKNKEAALKYIHFVTGEANAYVPQYTGYMTSNFLANAKLQDFYDKNYNHTIAPSQINLMGDWPSFPGDNALKATNTLWNYAQKLLMGISINYRDIAQEAQEEINLLLP</sequence>
<name>A0A424Z0X7_9BACT</name>
<evidence type="ECO:0000313" key="4">
    <source>
        <dbReference type="Proteomes" id="UP000286095"/>
    </source>
</evidence>
<evidence type="ECO:0000256" key="2">
    <source>
        <dbReference type="ARBA" id="ARBA00008520"/>
    </source>
</evidence>
<comment type="similarity">
    <text evidence="2">Belongs to the bacterial solute-binding protein 1 family.</text>
</comment>
<comment type="subcellular location">
    <subcellularLocation>
        <location evidence="1">Periplasm</location>
    </subcellularLocation>
</comment>
<dbReference type="Pfam" id="PF13416">
    <property type="entry name" value="SBP_bac_8"/>
    <property type="match status" value="1"/>
</dbReference>
<dbReference type="InterPro" id="IPR050490">
    <property type="entry name" value="Bact_solute-bd_prot1"/>
</dbReference>
<dbReference type="Gene3D" id="3.40.190.10">
    <property type="entry name" value="Periplasmic binding protein-like II"/>
    <property type="match status" value="1"/>
</dbReference>
<dbReference type="STRING" id="1813019.A2J15_05050"/>
<protein>
    <submittedName>
        <fullName evidence="3">Extracellular solute-binding protein</fullName>
    </submittedName>
</protein>
<evidence type="ECO:0000313" key="3">
    <source>
        <dbReference type="EMBL" id="RQD87750.1"/>
    </source>
</evidence>
<reference evidence="3 4" key="1">
    <citation type="submission" date="2018-08" db="EMBL/GenBank/DDBJ databases">
        <title>Survival mechanisms of Campylobacter hepaticus identified by genomic analysis and comparative transcriptomic analysis of in vivo and in vitro derived bacteria.</title>
        <authorList>
            <person name="Van T.T.H."/>
            <person name="Moore R.J."/>
        </authorList>
    </citation>
    <scope>NUCLEOTIDE SEQUENCE [LARGE SCALE GENOMIC DNA]</scope>
    <source>
        <strain evidence="3 4">54L</strain>
    </source>
</reference>
<evidence type="ECO:0000256" key="1">
    <source>
        <dbReference type="ARBA" id="ARBA00004418"/>
    </source>
</evidence>